<reference evidence="3 4" key="1">
    <citation type="submission" date="2016-11" db="EMBL/GenBank/DDBJ databases">
        <authorList>
            <person name="Jaros S."/>
            <person name="Januszkiewicz K."/>
            <person name="Wedrychowicz H."/>
        </authorList>
    </citation>
    <scope>NUCLEOTIDE SEQUENCE [LARGE SCALE GENOMIC DNA]</scope>
    <source>
        <strain evidence="3 4">DSM 25660</strain>
    </source>
</reference>
<protein>
    <submittedName>
        <fullName evidence="3">NPCBM/NEW2 domain-containing protein</fullName>
    </submittedName>
</protein>
<evidence type="ECO:0000259" key="2">
    <source>
        <dbReference type="Pfam" id="PF10988"/>
    </source>
</evidence>
<feature type="chain" id="PRO_5009908704" evidence="1">
    <location>
        <begin position="30"/>
        <end position="244"/>
    </location>
</feature>
<evidence type="ECO:0000256" key="1">
    <source>
        <dbReference type="SAM" id="SignalP"/>
    </source>
</evidence>
<dbReference type="InterPro" id="IPR021255">
    <property type="entry name" value="DUF2807"/>
</dbReference>
<keyword evidence="1" id="KW-0732">Signal</keyword>
<dbReference type="PROSITE" id="PS51257">
    <property type="entry name" value="PROKAR_LIPOPROTEIN"/>
    <property type="match status" value="1"/>
</dbReference>
<accession>A0A1M5A5F7</accession>
<dbReference type="EMBL" id="FQVQ01000005">
    <property type="protein sequence ID" value="SHF25424.1"/>
    <property type="molecule type" value="Genomic_DNA"/>
</dbReference>
<name>A0A1M5A5F7_9FLAO</name>
<feature type="signal peptide" evidence="1">
    <location>
        <begin position="1"/>
        <end position="29"/>
    </location>
</feature>
<dbReference type="Pfam" id="PF10988">
    <property type="entry name" value="DUF2807"/>
    <property type="match status" value="1"/>
</dbReference>
<feature type="domain" description="Putative auto-transporter adhesin head GIN" evidence="2">
    <location>
        <begin position="48"/>
        <end position="225"/>
    </location>
</feature>
<dbReference type="Gene3D" id="2.160.20.120">
    <property type="match status" value="1"/>
</dbReference>
<gene>
    <name evidence="3" type="ORF">SAMN05444377_105156</name>
</gene>
<dbReference type="AlphaFoldDB" id="A0A1M5A5F7"/>
<dbReference type="OrthoDB" id="1422484at2"/>
<dbReference type="RefSeq" id="WP_073362685.1">
    <property type="nucleotide sequence ID" value="NZ_FQVQ01000005.1"/>
</dbReference>
<evidence type="ECO:0000313" key="3">
    <source>
        <dbReference type="EMBL" id="SHF25424.1"/>
    </source>
</evidence>
<keyword evidence="4" id="KW-1185">Reference proteome</keyword>
<proteinExistence type="predicted"/>
<dbReference type="STRING" id="1124188.SAMN05444377_105156"/>
<evidence type="ECO:0000313" key="4">
    <source>
        <dbReference type="Proteomes" id="UP000184147"/>
    </source>
</evidence>
<dbReference type="Proteomes" id="UP000184147">
    <property type="component" value="Unassembled WGS sequence"/>
</dbReference>
<organism evidence="3 4">
    <name type="scientific">Flavobacterium fontis</name>
    <dbReference type="NCBI Taxonomy" id="1124188"/>
    <lineage>
        <taxon>Bacteria</taxon>
        <taxon>Pseudomonadati</taxon>
        <taxon>Bacteroidota</taxon>
        <taxon>Flavobacteriia</taxon>
        <taxon>Flavobacteriales</taxon>
        <taxon>Flavobacteriaceae</taxon>
        <taxon>Flavobacterium</taxon>
    </lineage>
</organism>
<sequence>MIRVVVYCTKFLVAIIAALLLSSCNPMLNGVDGNGNVTTEVRNITGKFTAVQASAGIEVEMKQDSTAKVEVEADSNLLEFVKTELEGETLKVYIDKSISGAKELKVYIHMPELKKVTSSSGANVLLTGTFVGTNLVMDSSSGAHLEGKVEYDTVDAETSSGSSMDIKGIALKLKTSSSSGSTLNAKGLLANDVNADASSGSESSVNARVTLEASASSGASIKYTGIAKSVDKNESSGGSIRKID</sequence>